<dbReference type="Proteomes" id="UP000579812">
    <property type="component" value="Unassembled WGS sequence"/>
</dbReference>
<evidence type="ECO:0000313" key="2">
    <source>
        <dbReference type="EMBL" id="KAF4115605.1"/>
    </source>
</evidence>
<protein>
    <submittedName>
        <fullName evidence="2">Uncharacterized protein</fullName>
    </submittedName>
</protein>
<evidence type="ECO:0000256" key="1">
    <source>
        <dbReference type="SAM" id="MobiDB-lite"/>
    </source>
</evidence>
<evidence type="ECO:0000313" key="3">
    <source>
        <dbReference type="Proteomes" id="UP000579812"/>
    </source>
</evidence>
<comment type="caution">
    <text evidence="2">The sequence shown here is derived from an EMBL/GenBank/DDBJ whole genome shotgun (WGS) entry which is preliminary data.</text>
</comment>
<gene>
    <name evidence="2" type="ORF">G5714_003094</name>
</gene>
<organism evidence="2 3">
    <name type="scientific">Onychostoma macrolepis</name>
    <dbReference type="NCBI Taxonomy" id="369639"/>
    <lineage>
        <taxon>Eukaryota</taxon>
        <taxon>Metazoa</taxon>
        <taxon>Chordata</taxon>
        <taxon>Craniata</taxon>
        <taxon>Vertebrata</taxon>
        <taxon>Euteleostomi</taxon>
        <taxon>Actinopterygii</taxon>
        <taxon>Neopterygii</taxon>
        <taxon>Teleostei</taxon>
        <taxon>Ostariophysi</taxon>
        <taxon>Cypriniformes</taxon>
        <taxon>Cyprinidae</taxon>
        <taxon>Acrossocheilinae</taxon>
        <taxon>Onychostoma</taxon>
    </lineage>
</organism>
<name>A0A7J6D988_9TELE</name>
<accession>A0A7J6D988</accession>
<feature type="compositionally biased region" description="Polar residues" evidence="1">
    <location>
        <begin position="228"/>
        <end position="244"/>
    </location>
</feature>
<feature type="compositionally biased region" description="Low complexity" evidence="1">
    <location>
        <begin position="24"/>
        <end position="45"/>
    </location>
</feature>
<feature type="region of interest" description="Disordered" evidence="1">
    <location>
        <begin position="217"/>
        <end position="258"/>
    </location>
</feature>
<feature type="compositionally biased region" description="Polar residues" evidence="1">
    <location>
        <begin position="10"/>
        <end position="20"/>
    </location>
</feature>
<sequence>MEVKEKAEEQPQTLNVSLSRLETRSVISASSKSSRSSTASMAATRARAKAEAMRARTTFVEREAEVLLEKAKLESELLSLQHKKEVAATAKEAEILEAEIESGEIDMAIDATANPPETAEKRTKDYVDSLSGSSFHCLPPVKAELDSRDHEQFMTTPALPTMTATSHVPQDAGRLTRMSTSKPYQVSQPRMPSRQLSFPQHTPVNLPYISFSRNQGYGQVPVSEKSNKPQTPYLSSTTQQPSSSDHIDFDDNSLSRRFNPGEPGGMFECLWRPLRRVWRLLRCREPEIKLSVEETSPHYLNHSSVRPW</sequence>
<keyword evidence="3" id="KW-1185">Reference proteome</keyword>
<dbReference type="AlphaFoldDB" id="A0A7J6D988"/>
<dbReference type="EMBL" id="JAAMOB010000003">
    <property type="protein sequence ID" value="KAF4115605.1"/>
    <property type="molecule type" value="Genomic_DNA"/>
</dbReference>
<reference evidence="2 3" key="1">
    <citation type="submission" date="2020-04" db="EMBL/GenBank/DDBJ databases">
        <title>Chromosome-level genome assembly of a cyprinid fish Onychostoma macrolepis by integration of Nanopore Sequencing, Bionano and Hi-C technology.</title>
        <authorList>
            <person name="Wang D."/>
        </authorList>
    </citation>
    <scope>NUCLEOTIDE SEQUENCE [LARGE SCALE GENOMIC DNA]</scope>
    <source>
        <strain evidence="2">SWU-2019</strain>
        <tissue evidence="2">Muscle</tissue>
    </source>
</reference>
<feature type="region of interest" description="Disordered" evidence="1">
    <location>
        <begin position="1"/>
        <end position="45"/>
    </location>
</feature>
<proteinExistence type="predicted"/>